<dbReference type="CDD" id="cd07280">
    <property type="entry name" value="PX_YPT35"/>
    <property type="match status" value="1"/>
</dbReference>
<evidence type="ECO:0000256" key="3">
    <source>
        <dbReference type="ARBA" id="ARBA00007426"/>
    </source>
</evidence>
<dbReference type="Gene3D" id="3.30.1520.10">
    <property type="entry name" value="Phox-like domain"/>
    <property type="match status" value="1"/>
</dbReference>
<dbReference type="Proteomes" id="UP001556367">
    <property type="component" value="Unassembled WGS sequence"/>
</dbReference>
<dbReference type="SMART" id="SM00312">
    <property type="entry name" value="PX"/>
    <property type="match status" value="1"/>
</dbReference>
<comment type="subcellular location">
    <subcellularLocation>
        <location evidence="2">Endosome</location>
    </subcellularLocation>
    <subcellularLocation>
        <location evidence="1">Vacuole membrane</location>
        <topology evidence="1">Peripheral membrane protein</topology>
    </subcellularLocation>
</comment>
<comment type="caution">
    <text evidence="11">The sequence shown here is derived from an EMBL/GenBank/DDBJ whole genome shotgun (WGS) entry which is preliminary data.</text>
</comment>
<keyword evidence="6" id="KW-0472">Membrane</keyword>
<dbReference type="PANTHER" id="PTHR10555">
    <property type="entry name" value="SORTING NEXIN"/>
    <property type="match status" value="1"/>
</dbReference>
<dbReference type="SUPFAM" id="SSF64268">
    <property type="entry name" value="PX domain"/>
    <property type="match status" value="1"/>
</dbReference>
<accession>A0ABR3JU95</accession>
<evidence type="ECO:0000256" key="5">
    <source>
        <dbReference type="ARBA" id="ARBA00022753"/>
    </source>
</evidence>
<keyword evidence="5" id="KW-0967">Endosome</keyword>
<evidence type="ECO:0000313" key="11">
    <source>
        <dbReference type="EMBL" id="KAL0958691.1"/>
    </source>
</evidence>
<dbReference type="InterPro" id="IPR036871">
    <property type="entry name" value="PX_dom_sf"/>
</dbReference>
<feature type="domain" description="PX" evidence="10">
    <location>
        <begin position="91"/>
        <end position="202"/>
    </location>
</feature>
<keyword evidence="12" id="KW-1185">Reference proteome</keyword>
<evidence type="ECO:0000256" key="8">
    <source>
        <dbReference type="ARBA" id="ARBA00033774"/>
    </source>
</evidence>
<reference evidence="12" key="1">
    <citation type="submission" date="2024-06" db="EMBL/GenBank/DDBJ databases">
        <title>Multi-omics analyses provide insights into the biosynthesis of the anticancer antibiotic pleurotin in Hohenbuehelia grisea.</title>
        <authorList>
            <person name="Weaver J.A."/>
            <person name="Alberti F."/>
        </authorList>
    </citation>
    <scope>NUCLEOTIDE SEQUENCE [LARGE SCALE GENOMIC DNA]</scope>
    <source>
        <strain evidence="12">T-177</strain>
    </source>
</reference>
<evidence type="ECO:0000256" key="2">
    <source>
        <dbReference type="ARBA" id="ARBA00004177"/>
    </source>
</evidence>
<dbReference type="PANTHER" id="PTHR10555:SF170">
    <property type="entry name" value="FI18122P1"/>
    <property type="match status" value="1"/>
</dbReference>
<proteinExistence type="inferred from homology"/>
<evidence type="ECO:0000256" key="7">
    <source>
        <dbReference type="ARBA" id="ARBA00033728"/>
    </source>
</evidence>
<dbReference type="PROSITE" id="PS50195">
    <property type="entry name" value="PX"/>
    <property type="match status" value="1"/>
</dbReference>
<name>A0ABR3JU95_9AGAR</name>
<sequence>MSTFASSSAAPIEHPFAHTTSLIEVIPDTIDIEEEARLYEELCYDEARPRYESSAVRPVSRPRSPSSRQSASIFSKEIWMDDKSGSSLAFAQDVEIAGWTNVGDKLGGAYVVYDCLIKTKEGTAIHVHKRYSAFAQLESALRRTLPPSLRPSIPPLPPKAPLAKYRAAFLERRRRLLQYWLASVLLHPDIGACQAVRLWVMD</sequence>
<dbReference type="Pfam" id="PF00787">
    <property type="entry name" value="PX"/>
    <property type="match status" value="1"/>
</dbReference>
<comment type="function">
    <text evidence="7">Recruits the lipid transfer protein VPS13 to endosomal and vacuolar membranes.</text>
</comment>
<evidence type="ECO:0000256" key="9">
    <source>
        <dbReference type="ARBA" id="ARBA00033785"/>
    </source>
</evidence>
<keyword evidence="4" id="KW-0926">Vacuole</keyword>
<organism evidence="11 12">
    <name type="scientific">Hohenbuehelia grisea</name>
    <dbReference type="NCBI Taxonomy" id="104357"/>
    <lineage>
        <taxon>Eukaryota</taxon>
        <taxon>Fungi</taxon>
        <taxon>Dikarya</taxon>
        <taxon>Basidiomycota</taxon>
        <taxon>Agaricomycotina</taxon>
        <taxon>Agaricomycetes</taxon>
        <taxon>Agaricomycetidae</taxon>
        <taxon>Agaricales</taxon>
        <taxon>Pleurotineae</taxon>
        <taxon>Pleurotaceae</taxon>
        <taxon>Hohenbuehelia</taxon>
    </lineage>
</organism>
<evidence type="ECO:0000256" key="6">
    <source>
        <dbReference type="ARBA" id="ARBA00023136"/>
    </source>
</evidence>
<dbReference type="InterPro" id="IPR037917">
    <property type="entry name" value="Ypt35_PX"/>
</dbReference>
<comment type="similarity">
    <text evidence="3">Belongs to the YPT35 family.</text>
</comment>
<protein>
    <recommendedName>
        <fullName evidence="8">Endosomal/vacuolar adapter protein YPT35</fullName>
    </recommendedName>
    <alternativeName>
        <fullName evidence="9">PX domain-containing protein YPT35</fullName>
    </alternativeName>
</protein>
<dbReference type="InterPro" id="IPR001683">
    <property type="entry name" value="PX_dom"/>
</dbReference>
<evidence type="ECO:0000256" key="4">
    <source>
        <dbReference type="ARBA" id="ARBA00022554"/>
    </source>
</evidence>
<evidence type="ECO:0000313" key="12">
    <source>
        <dbReference type="Proteomes" id="UP001556367"/>
    </source>
</evidence>
<evidence type="ECO:0000259" key="10">
    <source>
        <dbReference type="PROSITE" id="PS50195"/>
    </source>
</evidence>
<gene>
    <name evidence="11" type="ORF">HGRIS_014023</name>
</gene>
<dbReference type="EMBL" id="JASNQZ010000003">
    <property type="protein sequence ID" value="KAL0958691.1"/>
    <property type="molecule type" value="Genomic_DNA"/>
</dbReference>
<evidence type="ECO:0000256" key="1">
    <source>
        <dbReference type="ARBA" id="ARBA00004148"/>
    </source>
</evidence>